<feature type="domain" description="TECPR1-like DysF" evidence="2">
    <location>
        <begin position="96"/>
        <end position="245"/>
    </location>
</feature>
<feature type="compositionally biased region" description="Basic and acidic residues" evidence="1">
    <location>
        <begin position="585"/>
        <end position="594"/>
    </location>
</feature>
<feature type="compositionally biased region" description="Polar residues" evidence="1">
    <location>
        <begin position="1"/>
        <end position="19"/>
    </location>
</feature>
<reference evidence="4" key="2">
    <citation type="submission" date="2015-01" db="EMBL/GenBank/DDBJ databases">
        <title>Evolutionary Origins and Diversification of the Mycorrhizal Mutualists.</title>
        <authorList>
            <consortium name="DOE Joint Genome Institute"/>
            <consortium name="Mycorrhizal Genomics Consortium"/>
            <person name="Kohler A."/>
            <person name="Kuo A."/>
            <person name="Nagy L.G."/>
            <person name="Floudas D."/>
            <person name="Copeland A."/>
            <person name="Barry K.W."/>
            <person name="Cichocki N."/>
            <person name="Veneault-Fourrey C."/>
            <person name="LaButti K."/>
            <person name="Lindquist E.A."/>
            <person name="Lipzen A."/>
            <person name="Lundell T."/>
            <person name="Morin E."/>
            <person name="Murat C."/>
            <person name="Riley R."/>
            <person name="Ohm R."/>
            <person name="Sun H."/>
            <person name="Tunlid A."/>
            <person name="Henrissat B."/>
            <person name="Grigoriev I.V."/>
            <person name="Hibbett D.S."/>
            <person name="Martin F."/>
        </authorList>
    </citation>
    <scope>NUCLEOTIDE SEQUENCE [LARGE SCALE GENOMIC DNA]</scope>
    <source>
        <strain evidence="4">MUT 4182</strain>
    </source>
</reference>
<protein>
    <recommendedName>
        <fullName evidence="2">TECPR1-like DysF domain-containing protein</fullName>
    </recommendedName>
</protein>
<keyword evidence="4" id="KW-1185">Reference proteome</keyword>
<feature type="compositionally biased region" description="Low complexity" evidence="1">
    <location>
        <begin position="526"/>
        <end position="536"/>
    </location>
</feature>
<name>A0A0C3QLQ3_9AGAM</name>
<feature type="compositionally biased region" description="Low complexity" evidence="1">
    <location>
        <begin position="269"/>
        <end position="289"/>
    </location>
</feature>
<feature type="region of interest" description="Disordered" evidence="1">
    <location>
        <begin position="1"/>
        <end position="79"/>
    </location>
</feature>
<feature type="region of interest" description="Disordered" evidence="1">
    <location>
        <begin position="505"/>
        <end position="610"/>
    </location>
</feature>
<gene>
    <name evidence="3" type="ORF">M407DRAFT_189964</name>
</gene>
<accession>A0A0C3QLQ3</accession>
<organism evidence="3 4">
    <name type="scientific">Tulasnella calospora MUT 4182</name>
    <dbReference type="NCBI Taxonomy" id="1051891"/>
    <lineage>
        <taxon>Eukaryota</taxon>
        <taxon>Fungi</taxon>
        <taxon>Dikarya</taxon>
        <taxon>Basidiomycota</taxon>
        <taxon>Agaricomycotina</taxon>
        <taxon>Agaricomycetes</taxon>
        <taxon>Cantharellales</taxon>
        <taxon>Tulasnellaceae</taxon>
        <taxon>Tulasnella</taxon>
    </lineage>
</organism>
<dbReference type="STRING" id="1051891.A0A0C3QLQ3"/>
<dbReference type="EMBL" id="KN823006">
    <property type="protein sequence ID" value="KIO27609.1"/>
    <property type="molecule type" value="Genomic_DNA"/>
</dbReference>
<dbReference type="Pfam" id="PF06398">
    <property type="entry name" value="Pex24p"/>
    <property type="match status" value="1"/>
</dbReference>
<dbReference type="GO" id="GO:0005778">
    <property type="term" value="C:peroxisomal membrane"/>
    <property type="evidence" value="ECO:0007669"/>
    <property type="project" value="UniProtKB-ARBA"/>
</dbReference>
<sequence>MSQSLPATHSQHSLQQEQPESSKDLAPPPPLRADTDEFPALDDVLRKKRSSKLFAPLSSRRSRKDSRASSARLSIANERSPPTCVDVEVAESGTQEIEVQQNDCIIQLDTPAPAPSKQEKTVFRWAKLYENQRGITLLGQANYGFRSLLPKIDPTPFTHDLDGQSFDTPEEAEAAMSTPATLRDYQLPDGHWRWVSKTWMVDMDGNGDTCADGWQYNWGFRKKGWRPHPGNLSAGGWVRRRHWLRLMMRPAQRDKTHLHPSSSPKFRSDSPLASGSSSPSVGRSRGNSSATGSRAPGSSIVITDPKGTSIISALEPDDDDVSTSAYSALGHTWRGEPASDWERCRRVLAHYNRDGKKLEVWSEWLGITHDAEDAHAVAMNEDYLTVKGKGKMEAGDYATVKATPKDSEDYLTVKAKGKEKEKHLPDTEDFVQSPLDIPDPLALSTDEFFTPRPIFAAPKEYVEVVICDHLEEILNLFVFPSSRTQFRVMLSKAGLLDDEVNDAASTMLPTTPSQPEFWTRRPHSPSPSSSEHSQSKPPTPSISRHTSRKKGKRPASGASEIDQTKPTSRDHTRYASQNEDEPEPTVERTDEPGRKKFSAPDGSLHVAATE</sequence>
<feature type="region of interest" description="Disordered" evidence="1">
    <location>
        <begin position="252"/>
        <end position="304"/>
    </location>
</feature>
<dbReference type="InterPro" id="IPR010482">
    <property type="entry name" value="TECPR1-like_DysF"/>
</dbReference>
<proteinExistence type="predicted"/>
<dbReference type="OrthoDB" id="72441at2759"/>
<dbReference type="AlphaFoldDB" id="A0A0C3QLQ3"/>
<evidence type="ECO:0000313" key="3">
    <source>
        <dbReference type="EMBL" id="KIO27609.1"/>
    </source>
</evidence>
<evidence type="ECO:0000256" key="1">
    <source>
        <dbReference type="SAM" id="MobiDB-lite"/>
    </source>
</evidence>
<evidence type="ECO:0000259" key="2">
    <source>
        <dbReference type="Pfam" id="PF06398"/>
    </source>
</evidence>
<evidence type="ECO:0000313" key="4">
    <source>
        <dbReference type="Proteomes" id="UP000054248"/>
    </source>
</evidence>
<dbReference type="HOGENOM" id="CLU_447731_0_0_1"/>
<dbReference type="Proteomes" id="UP000054248">
    <property type="component" value="Unassembled WGS sequence"/>
</dbReference>
<dbReference type="GO" id="GO:0007031">
    <property type="term" value="P:peroxisome organization"/>
    <property type="evidence" value="ECO:0007669"/>
    <property type="project" value="UniProtKB-ARBA"/>
</dbReference>
<feature type="compositionally biased region" description="Polar residues" evidence="1">
    <location>
        <begin position="505"/>
        <end position="516"/>
    </location>
</feature>
<reference evidence="3 4" key="1">
    <citation type="submission" date="2014-04" db="EMBL/GenBank/DDBJ databases">
        <authorList>
            <consortium name="DOE Joint Genome Institute"/>
            <person name="Kuo A."/>
            <person name="Girlanda M."/>
            <person name="Perotto S."/>
            <person name="Kohler A."/>
            <person name="Nagy L.G."/>
            <person name="Floudas D."/>
            <person name="Copeland A."/>
            <person name="Barry K.W."/>
            <person name="Cichocki N."/>
            <person name="Veneault-Fourrey C."/>
            <person name="LaButti K."/>
            <person name="Lindquist E.A."/>
            <person name="Lipzen A."/>
            <person name="Lundell T."/>
            <person name="Morin E."/>
            <person name="Murat C."/>
            <person name="Sun H."/>
            <person name="Tunlid A."/>
            <person name="Henrissat B."/>
            <person name="Grigoriev I.V."/>
            <person name="Hibbett D.S."/>
            <person name="Martin F."/>
            <person name="Nordberg H.P."/>
            <person name="Cantor M.N."/>
            <person name="Hua S.X."/>
        </authorList>
    </citation>
    <scope>NUCLEOTIDE SEQUENCE [LARGE SCALE GENOMIC DNA]</scope>
    <source>
        <strain evidence="3 4">MUT 4182</strain>
    </source>
</reference>